<reference evidence="1" key="1">
    <citation type="submission" date="2022-11" db="EMBL/GenBank/DDBJ databases">
        <title>Complete genome sequence of Methanogenium organophilum DSM 3596.</title>
        <authorList>
            <person name="Chen S.-C."/>
            <person name="Lai S.-J."/>
            <person name="You Y.-T."/>
        </authorList>
    </citation>
    <scope>NUCLEOTIDE SEQUENCE</scope>
    <source>
        <strain evidence="1">DSM 3596</strain>
    </source>
</reference>
<name>A0A9X9S4Z7_METOG</name>
<organism evidence="1 2">
    <name type="scientific">Methanogenium organophilum</name>
    <dbReference type="NCBI Taxonomy" id="2199"/>
    <lineage>
        <taxon>Archaea</taxon>
        <taxon>Methanobacteriati</taxon>
        <taxon>Methanobacteriota</taxon>
        <taxon>Stenosarchaea group</taxon>
        <taxon>Methanomicrobia</taxon>
        <taxon>Methanomicrobiales</taxon>
        <taxon>Methanomicrobiaceae</taxon>
        <taxon>Methanogenium</taxon>
    </lineage>
</organism>
<keyword evidence="2" id="KW-1185">Reference proteome</keyword>
<evidence type="ECO:0000313" key="1">
    <source>
        <dbReference type="EMBL" id="WAI01575.1"/>
    </source>
</evidence>
<sequence>MEDVDMEEVGPEDVALKEIDMEDLKIKRDLTEDLLSRLVHPDEEVREAAVEALAVSTEDEDWRANELIRQGGIEVVADLLDDPNPHICGSALDIIIAIAATDDQEALIENGVIARLDPMLETDDPVIRNKVVKALWLLVPEVEDVVMTKPQDEY</sequence>
<dbReference type="InterPro" id="IPR016024">
    <property type="entry name" value="ARM-type_fold"/>
</dbReference>
<dbReference type="EMBL" id="CP113361">
    <property type="protein sequence ID" value="WAI01575.1"/>
    <property type="molecule type" value="Genomic_DNA"/>
</dbReference>
<dbReference type="AlphaFoldDB" id="A0A9X9S4Z7"/>
<dbReference type="SUPFAM" id="SSF48371">
    <property type="entry name" value="ARM repeat"/>
    <property type="match status" value="1"/>
</dbReference>
<dbReference type="Pfam" id="PF13646">
    <property type="entry name" value="HEAT_2"/>
    <property type="match status" value="1"/>
</dbReference>
<dbReference type="GeneID" id="76833737"/>
<protein>
    <submittedName>
        <fullName evidence="1">HEAT repeat domain-containing protein</fullName>
    </submittedName>
</protein>
<proteinExistence type="predicted"/>
<dbReference type="Proteomes" id="UP001163096">
    <property type="component" value="Chromosome"/>
</dbReference>
<evidence type="ECO:0000313" key="2">
    <source>
        <dbReference type="Proteomes" id="UP001163096"/>
    </source>
</evidence>
<dbReference type="InterPro" id="IPR011989">
    <property type="entry name" value="ARM-like"/>
</dbReference>
<dbReference type="KEGG" id="mou:OU421_01505"/>
<dbReference type="Gene3D" id="1.25.10.10">
    <property type="entry name" value="Leucine-rich Repeat Variant"/>
    <property type="match status" value="1"/>
</dbReference>
<gene>
    <name evidence="1" type="ORF">OU421_01505</name>
</gene>
<dbReference type="RefSeq" id="WP_268186824.1">
    <property type="nucleotide sequence ID" value="NZ_CP113361.1"/>
</dbReference>
<accession>A0A9X9S4Z7</accession>